<evidence type="ECO:0008006" key="4">
    <source>
        <dbReference type="Google" id="ProtNLM"/>
    </source>
</evidence>
<dbReference type="Pfam" id="PF10990">
    <property type="entry name" value="DUF2809"/>
    <property type="match status" value="1"/>
</dbReference>
<dbReference type="EMBL" id="CP002961">
    <property type="protein sequence ID" value="AFK02033.1"/>
    <property type="molecule type" value="Genomic_DNA"/>
</dbReference>
<evidence type="ECO:0000256" key="1">
    <source>
        <dbReference type="SAM" id="Phobius"/>
    </source>
</evidence>
<keyword evidence="1" id="KW-0812">Transmembrane</keyword>
<feature type="transmembrane region" description="Helical" evidence="1">
    <location>
        <begin position="66"/>
        <end position="89"/>
    </location>
</feature>
<reference evidence="2 3" key="1">
    <citation type="submission" date="2011-07" db="EMBL/GenBank/DDBJ databases">
        <title>The complete genome of chromosome of Emticicia oligotrophica DSM 17448.</title>
        <authorList>
            <consortium name="US DOE Joint Genome Institute (JGI-PGF)"/>
            <person name="Lucas S."/>
            <person name="Han J."/>
            <person name="Lapidus A."/>
            <person name="Bruce D."/>
            <person name="Goodwin L."/>
            <person name="Pitluck S."/>
            <person name="Peters L."/>
            <person name="Kyrpides N."/>
            <person name="Mavromatis K."/>
            <person name="Ivanova N."/>
            <person name="Ovchinnikova G."/>
            <person name="Teshima H."/>
            <person name="Detter J.C."/>
            <person name="Tapia R."/>
            <person name="Han C."/>
            <person name="Land M."/>
            <person name="Hauser L."/>
            <person name="Markowitz V."/>
            <person name="Cheng J.-F."/>
            <person name="Hugenholtz P."/>
            <person name="Woyke T."/>
            <person name="Wu D."/>
            <person name="Tindall B."/>
            <person name="Pomrenke H."/>
            <person name="Brambilla E."/>
            <person name="Klenk H.-P."/>
            <person name="Eisen J.A."/>
        </authorList>
    </citation>
    <scope>NUCLEOTIDE SEQUENCE [LARGE SCALE GENOMIC DNA]</scope>
    <source>
        <strain evidence="2 3">DSM 17448</strain>
    </source>
</reference>
<keyword evidence="3" id="KW-1185">Reference proteome</keyword>
<evidence type="ECO:0000313" key="2">
    <source>
        <dbReference type="EMBL" id="AFK02033.1"/>
    </source>
</evidence>
<protein>
    <recommendedName>
        <fullName evidence="4">DUF2809 domain-containing protein</fullName>
    </recommendedName>
</protein>
<organism evidence="2 3">
    <name type="scientific">Emticicia oligotrophica (strain DSM 17448 / CIP 109782 / MTCC 6937 / GPTSA100-15)</name>
    <dbReference type="NCBI Taxonomy" id="929562"/>
    <lineage>
        <taxon>Bacteria</taxon>
        <taxon>Pseudomonadati</taxon>
        <taxon>Bacteroidota</taxon>
        <taxon>Cytophagia</taxon>
        <taxon>Cytophagales</taxon>
        <taxon>Leadbetterellaceae</taxon>
        <taxon>Emticicia</taxon>
    </lineage>
</organism>
<dbReference type="InterPro" id="IPR021257">
    <property type="entry name" value="DUF2809"/>
</dbReference>
<dbReference type="RefSeq" id="WP_015027733.1">
    <property type="nucleotide sequence ID" value="NC_018748.1"/>
</dbReference>
<evidence type="ECO:0000313" key="3">
    <source>
        <dbReference type="Proteomes" id="UP000002875"/>
    </source>
</evidence>
<feature type="transmembrane region" description="Helical" evidence="1">
    <location>
        <begin position="12"/>
        <end position="31"/>
    </location>
</feature>
<accession>A0ABM5MY10</accession>
<sequence>MIQKDKMFTFRFRPFLVFLTLFIVEISIALWLDDALIRPFVGDTLAVILVFYFLKSFLKIADFQLGMISLGFAYFLELLQYCQFLKFTGLQQYRILVVVLGSSFDWRDLLAYTLGFVCIFLFTKETLGLEKQAA</sequence>
<proteinExistence type="predicted"/>
<gene>
    <name evidence="2" type="ordered locus">Emtol_0882</name>
</gene>
<feature type="transmembrane region" description="Helical" evidence="1">
    <location>
        <begin position="109"/>
        <end position="127"/>
    </location>
</feature>
<keyword evidence="1" id="KW-1133">Transmembrane helix</keyword>
<feature type="transmembrane region" description="Helical" evidence="1">
    <location>
        <begin position="37"/>
        <end position="54"/>
    </location>
</feature>
<dbReference type="Proteomes" id="UP000002875">
    <property type="component" value="Chromosome"/>
</dbReference>
<name>A0ABM5MY10_EMTOG</name>
<keyword evidence="1" id="KW-0472">Membrane</keyword>